<protein>
    <submittedName>
        <fullName evidence="1">Uncharacterized protein</fullName>
    </submittedName>
</protein>
<reference evidence="1 2" key="1">
    <citation type="submission" date="2019-07" db="EMBL/GenBank/DDBJ databases">
        <title>Finished genome of Venturia effusa.</title>
        <authorList>
            <person name="Young C.A."/>
            <person name="Cox M.P."/>
            <person name="Ganley A.R.D."/>
            <person name="David W.J."/>
        </authorList>
    </citation>
    <scope>NUCLEOTIDE SEQUENCE [LARGE SCALE GENOMIC DNA]</scope>
    <source>
        <strain evidence="2">albino</strain>
    </source>
</reference>
<dbReference type="Proteomes" id="UP000316270">
    <property type="component" value="Chromosome 2"/>
</dbReference>
<accession>A0A517KZN1</accession>
<evidence type="ECO:0000313" key="1">
    <source>
        <dbReference type="EMBL" id="QDS68841.1"/>
    </source>
</evidence>
<gene>
    <name evidence="1" type="ORF">FKW77_007160</name>
</gene>
<dbReference type="EMBL" id="CP042186">
    <property type="protein sequence ID" value="QDS68841.1"/>
    <property type="molecule type" value="Genomic_DNA"/>
</dbReference>
<dbReference type="STRING" id="50376.A0A517KZN1"/>
<keyword evidence="2" id="KW-1185">Reference proteome</keyword>
<proteinExistence type="predicted"/>
<name>A0A517KZN1_9PEZI</name>
<organism evidence="1 2">
    <name type="scientific">Venturia effusa</name>
    <dbReference type="NCBI Taxonomy" id="50376"/>
    <lineage>
        <taxon>Eukaryota</taxon>
        <taxon>Fungi</taxon>
        <taxon>Dikarya</taxon>
        <taxon>Ascomycota</taxon>
        <taxon>Pezizomycotina</taxon>
        <taxon>Dothideomycetes</taxon>
        <taxon>Pleosporomycetidae</taxon>
        <taxon>Venturiales</taxon>
        <taxon>Venturiaceae</taxon>
        <taxon>Venturia</taxon>
    </lineage>
</organism>
<evidence type="ECO:0000313" key="2">
    <source>
        <dbReference type="Proteomes" id="UP000316270"/>
    </source>
</evidence>
<sequence length="567" mass="62738">MPSANSSFLTKPNYGYDIVVATTQASINATMKKYLQDLGASGKVVHIVAVKDPDGGVGATKLMDYDKFIKLSNGSDPFSIPSGTKKEASTDLTNVANAKFRAGIKVTFGLPKNFDLKRLSSLPNIINLKDGVGSIKYTMLCADIQIAQLVFDDGESAWKLMAQSDVPNRAWTCTASVNLKLDTEEFANLPKDVQDKVKNLDDNMFSVQQLLLDVDTASLSDVPKVDDLPPESEAARLLSMYFCSKYFGAQKEAGRPVLGYTVVRKDQTATLKPTNLNFHVSPLKATGADANLKTLDYLCSTGTHNLPPGTDFDWDWVSADDAKQTHGVIAISRNTFRDYLYNKVYSHAMSQVFKPWVNCKLTGTFKDVCNYTCGADHSKTDASKMKTEWIDSNDPSVLFKLSYSDEDFDRAGNNGDRGSIQMKNEYHCTIKVKDNKIYADSVFKVYLFTRFLQSRADGDVYKKVCKDSFELIVDGSGNFKIQPHLDQKDDPWTNKASGFTNFFADVNSLFDKLSDIKSTGASFDGAAVATLENFVFPGASTFAFKGFRFSEHQDLLCDITYADPELM</sequence>
<dbReference type="OrthoDB" id="3235083at2759"/>
<dbReference type="AlphaFoldDB" id="A0A517KZN1"/>